<name>A0AAW1SB49_9CHLO</name>
<feature type="compositionally biased region" description="Polar residues" evidence="1">
    <location>
        <begin position="19"/>
        <end position="29"/>
    </location>
</feature>
<feature type="compositionally biased region" description="Basic and acidic residues" evidence="1">
    <location>
        <begin position="109"/>
        <end position="132"/>
    </location>
</feature>
<accession>A0AAW1SB49</accession>
<feature type="region of interest" description="Disordered" evidence="1">
    <location>
        <begin position="325"/>
        <end position="376"/>
    </location>
</feature>
<keyword evidence="3" id="KW-1185">Reference proteome</keyword>
<feature type="compositionally biased region" description="Low complexity" evidence="1">
    <location>
        <begin position="295"/>
        <end position="304"/>
    </location>
</feature>
<reference evidence="2 3" key="1">
    <citation type="journal article" date="2024" name="Nat. Commun.">
        <title>Phylogenomics reveals the evolutionary origins of lichenization in chlorophyte algae.</title>
        <authorList>
            <person name="Puginier C."/>
            <person name="Libourel C."/>
            <person name="Otte J."/>
            <person name="Skaloud P."/>
            <person name="Haon M."/>
            <person name="Grisel S."/>
            <person name="Petersen M."/>
            <person name="Berrin J.G."/>
            <person name="Delaux P.M."/>
            <person name="Dal Grande F."/>
            <person name="Keller J."/>
        </authorList>
    </citation>
    <scope>NUCLEOTIDE SEQUENCE [LARGE SCALE GENOMIC DNA]</scope>
    <source>
        <strain evidence="2 3">SAG 2145</strain>
    </source>
</reference>
<protein>
    <submittedName>
        <fullName evidence="2">Uncharacterized protein</fullName>
    </submittedName>
</protein>
<feature type="compositionally biased region" description="Basic and acidic residues" evidence="1">
    <location>
        <begin position="197"/>
        <end position="211"/>
    </location>
</feature>
<organism evidence="2 3">
    <name type="scientific">Apatococcus lobatus</name>
    <dbReference type="NCBI Taxonomy" id="904363"/>
    <lineage>
        <taxon>Eukaryota</taxon>
        <taxon>Viridiplantae</taxon>
        <taxon>Chlorophyta</taxon>
        <taxon>core chlorophytes</taxon>
        <taxon>Trebouxiophyceae</taxon>
        <taxon>Chlorellales</taxon>
        <taxon>Chlorellaceae</taxon>
        <taxon>Apatococcus</taxon>
    </lineage>
</organism>
<feature type="region of interest" description="Disordered" evidence="1">
    <location>
        <begin position="90"/>
        <end position="275"/>
    </location>
</feature>
<feature type="compositionally biased region" description="Pro residues" evidence="1">
    <location>
        <begin position="165"/>
        <end position="179"/>
    </location>
</feature>
<feature type="region of interest" description="Disordered" evidence="1">
    <location>
        <begin position="441"/>
        <end position="582"/>
    </location>
</feature>
<sequence length="715" mass="78770">MVFFAPPGKASLRGKTPRPLQQASPAVEAQANQNTAVWEREKAALAAQKKEGCSSFWSSAWPWESTAQQLQGPSSKPLPFMAALASMHGAKPFSERQRDQQRRSQYVQDLDKQVHERRQAKQAEAASRRAAEGPDEWPAPVSKGMTQRSHAQLPQQLHHQHPQQPTTPPQPDGSRPLPPSSNHAQPQRPWPPSSRQSPEREQGYRSPRAPEDTNAAHSMLRGEGVGEILGSLRHAPPPGPVSVQSSGDWGQRRPFMAGVSELKAGRTREQQLKAHQHQQQLLLDLEQQVKEKQAAKAAQKAAARAAEEREEAEIQAYYRRQQAQQEQQLHYAASRSSHTSARSSPFGPHLLSLSSDPPHPQQAHLTSSQHSPAEPARWSMHLATGNAYRQHDVSAAAVHHESSRAPEHQQKAHWQDDGGSGPLRASLPEDRQHSDYGVQAHDSFPQASRSPQSHGVGAYGLQHDHQERPTPQQGSKFGYRHATGLEGHWPSTSRQSQQTSRQYQGEHAHSMNHHSQVKPDHSGHPVEADGGYGRGHHQQQHHPQVFEDARQDPGRGGSCVQGHEAARLQQKRNQDWSGSSSWRDLPQQVAAELQGLREETAASRAVLTQQAALLERLHQQTAASARQASAAAAASSQSAPQDSLDSFLVETALVPLSLNEIPSRLPTPSSGKAWVARGHQHGSPHKQPQQQTPSPVKGASARRRVSPVKTVRWRC</sequence>
<feature type="compositionally biased region" description="Basic and acidic residues" evidence="1">
    <location>
        <begin position="517"/>
        <end position="527"/>
    </location>
</feature>
<feature type="compositionally biased region" description="Low complexity" evidence="1">
    <location>
        <begin position="491"/>
        <end position="502"/>
    </location>
</feature>
<feature type="region of interest" description="Disordered" evidence="1">
    <location>
        <begin position="290"/>
        <end position="312"/>
    </location>
</feature>
<dbReference type="EMBL" id="JALJOS010000002">
    <property type="protein sequence ID" value="KAK9843066.1"/>
    <property type="molecule type" value="Genomic_DNA"/>
</dbReference>
<feature type="region of interest" description="Disordered" evidence="1">
    <location>
        <begin position="660"/>
        <end position="715"/>
    </location>
</feature>
<evidence type="ECO:0000313" key="3">
    <source>
        <dbReference type="Proteomes" id="UP001438707"/>
    </source>
</evidence>
<feature type="compositionally biased region" description="Basic and acidic residues" evidence="1">
    <location>
        <begin position="544"/>
        <end position="553"/>
    </location>
</feature>
<evidence type="ECO:0000313" key="2">
    <source>
        <dbReference type="EMBL" id="KAK9843066.1"/>
    </source>
</evidence>
<feature type="region of interest" description="Disordered" evidence="1">
    <location>
        <begin position="395"/>
        <end position="429"/>
    </location>
</feature>
<feature type="compositionally biased region" description="Low complexity" evidence="1">
    <location>
        <begin position="325"/>
        <end position="344"/>
    </location>
</feature>
<dbReference type="Proteomes" id="UP001438707">
    <property type="component" value="Unassembled WGS sequence"/>
</dbReference>
<proteinExistence type="predicted"/>
<evidence type="ECO:0000256" key="1">
    <source>
        <dbReference type="SAM" id="MobiDB-lite"/>
    </source>
</evidence>
<feature type="compositionally biased region" description="Basic and acidic residues" evidence="1">
    <location>
        <begin position="398"/>
        <end position="416"/>
    </location>
</feature>
<feature type="compositionally biased region" description="Basic and acidic residues" evidence="1">
    <location>
        <begin position="263"/>
        <end position="272"/>
    </location>
</feature>
<feature type="compositionally biased region" description="Basic residues" evidence="1">
    <location>
        <begin position="700"/>
        <end position="715"/>
    </location>
</feature>
<dbReference type="AlphaFoldDB" id="A0AAW1SB49"/>
<gene>
    <name evidence="2" type="ORF">WJX74_006486</name>
</gene>
<comment type="caution">
    <text evidence="2">The sequence shown here is derived from an EMBL/GenBank/DDBJ whole genome shotgun (WGS) entry which is preliminary data.</text>
</comment>
<feature type="region of interest" description="Disordered" evidence="1">
    <location>
        <begin position="1"/>
        <end position="29"/>
    </location>
</feature>
<feature type="compositionally biased region" description="Basic and acidic residues" evidence="1">
    <location>
        <begin position="93"/>
        <end position="102"/>
    </location>
</feature>